<dbReference type="AlphaFoldDB" id="A0AAD1XXV4"/>
<comment type="caution">
    <text evidence="1">The sequence shown here is derived from an EMBL/GenBank/DDBJ whole genome shotgun (WGS) entry which is preliminary data.</text>
</comment>
<evidence type="ECO:0000313" key="1">
    <source>
        <dbReference type="EMBL" id="CAI2381508.1"/>
    </source>
</evidence>
<dbReference type="Proteomes" id="UP001295684">
    <property type="component" value="Unassembled WGS sequence"/>
</dbReference>
<accession>A0AAD1XXV4</accession>
<keyword evidence="2" id="KW-1185">Reference proteome</keyword>
<evidence type="ECO:0000313" key="2">
    <source>
        <dbReference type="Proteomes" id="UP001295684"/>
    </source>
</evidence>
<gene>
    <name evidence="1" type="ORF">ECRASSUSDP1_LOCUS22964</name>
</gene>
<reference evidence="1" key="1">
    <citation type="submission" date="2023-07" db="EMBL/GenBank/DDBJ databases">
        <authorList>
            <consortium name="AG Swart"/>
            <person name="Singh M."/>
            <person name="Singh A."/>
            <person name="Seah K."/>
            <person name="Emmerich C."/>
        </authorList>
    </citation>
    <scope>NUCLEOTIDE SEQUENCE</scope>
    <source>
        <strain evidence="1">DP1</strain>
    </source>
</reference>
<proteinExistence type="predicted"/>
<name>A0AAD1XXV4_EUPCR</name>
<dbReference type="EMBL" id="CAMPGE010023588">
    <property type="protein sequence ID" value="CAI2381508.1"/>
    <property type="molecule type" value="Genomic_DNA"/>
</dbReference>
<organism evidence="1 2">
    <name type="scientific">Euplotes crassus</name>
    <dbReference type="NCBI Taxonomy" id="5936"/>
    <lineage>
        <taxon>Eukaryota</taxon>
        <taxon>Sar</taxon>
        <taxon>Alveolata</taxon>
        <taxon>Ciliophora</taxon>
        <taxon>Intramacronucleata</taxon>
        <taxon>Spirotrichea</taxon>
        <taxon>Hypotrichia</taxon>
        <taxon>Euplotida</taxon>
        <taxon>Euplotidae</taxon>
        <taxon>Moneuplotes</taxon>
    </lineage>
</organism>
<sequence length="88" mass="9896">MNVRLFVPDVDERLPLQTVLEHSGEARPSRAYSWDPTSCFRSCKHKDFGGAVNGHELVHQMLKLCIKIRSSISLGQHGCCLKNSSSVW</sequence>
<protein>
    <submittedName>
        <fullName evidence="1">Uncharacterized protein</fullName>
    </submittedName>
</protein>